<comment type="caution">
    <text evidence="7">The sequence shown here is derived from an EMBL/GenBank/DDBJ whole genome shotgun (WGS) entry which is preliminary data.</text>
</comment>
<organism evidence="7 8">
    <name type="scientific">Coptis chinensis</name>
    <dbReference type="NCBI Taxonomy" id="261450"/>
    <lineage>
        <taxon>Eukaryota</taxon>
        <taxon>Viridiplantae</taxon>
        <taxon>Streptophyta</taxon>
        <taxon>Embryophyta</taxon>
        <taxon>Tracheophyta</taxon>
        <taxon>Spermatophyta</taxon>
        <taxon>Magnoliopsida</taxon>
        <taxon>Ranunculales</taxon>
        <taxon>Ranunculaceae</taxon>
        <taxon>Coptidoideae</taxon>
        <taxon>Coptis</taxon>
    </lineage>
</organism>
<dbReference type="InterPro" id="IPR033121">
    <property type="entry name" value="PEPTIDASE_A1"/>
</dbReference>
<dbReference type="InterPro" id="IPR034161">
    <property type="entry name" value="Pepsin-like_plant"/>
</dbReference>
<accession>A0A835LW44</accession>
<evidence type="ECO:0000256" key="3">
    <source>
        <dbReference type="ARBA" id="ARBA00022750"/>
    </source>
</evidence>
<dbReference type="InterPro" id="IPR032799">
    <property type="entry name" value="TAXi_C"/>
</dbReference>
<keyword evidence="8" id="KW-1185">Reference proteome</keyword>
<sequence>MYPGNLTEEKMYELLLDLSNKRVSRLSSELNYAIKNRRTSNGTHPDLISPRVAEAFDSNYLVELAIASPEPQPFFLELDTGSDVIWVQCSGCTQCFHIRDYANFEYSRSSTYEYIGCHDVLCIPRICSGHDICLYDQGYIDGDWTRGVMSKDDFLFYSEDHAAGETVKGVYFGCGLDNNMHWGNEDDRTNNIAGVFGMGNGPQSFISQLGDQGEGRFSYCLDYWAKQEKGISFIRFGEYAKYFPDGSDVKTTPLKQGPRQTFYYVNLTDISVEGVRLELPPETFSVRPDGKGGMILDTGTGPTFVFRSAYNRLEARLKQVFESYELEPWQGHLPGLSLCYVKPEGFEDTSLPSITFHFEGADFNPWPGAAFLILGDFFCLQIRPTGNLTLEQRLERLHNQTTDYVNHVLTSVIESSSSKQSKNIAPTWISPPVALRHPYYYMAIAGFGTFDRPQIPYLNNYLMIDTASDLIWTQCEKCKAVTEGYLGTERFTFSSDTGATESVNLVFGRGFDQKQFNFGQNNTMVGILG</sequence>
<dbReference type="PANTHER" id="PTHR47967:SF123">
    <property type="entry name" value="ASPARTIC PROTEINASE NEPENTHESIN-1-LIKE"/>
    <property type="match status" value="1"/>
</dbReference>
<evidence type="ECO:0000256" key="4">
    <source>
        <dbReference type="ARBA" id="ARBA00022801"/>
    </source>
</evidence>
<evidence type="ECO:0000256" key="2">
    <source>
        <dbReference type="ARBA" id="ARBA00022670"/>
    </source>
</evidence>
<name>A0A835LW44_9MAGN</name>
<dbReference type="PROSITE" id="PS51767">
    <property type="entry name" value="PEPTIDASE_A1"/>
    <property type="match status" value="2"/>
</dbReference>
<keyword evidence="4" id="KW-0378">Hydrolase</keyword>
<gene>
    <name evidence="7" type="ORF">IFM89_016986</name>
</gene>
<dbReference type="GO" id="GO:0004190">
    <property type="term" value="F:aspartic-type endopeptidase activity"/>
    <property type="evidence" value="ECO:0007669"/>
    <property type="project" value="UniProtKB-KW"/>
</dbReference>
<feature type="domain" description="Peptidase A1" evidence="6">
    <location>
        <begin position="60"/>
        <end position="412"/>
    </location>
</feature>
<dbReference type="Gene3D" id="2.40.70.10">
    <property type="entry name" value="Acid Proteases"/>
    <property type="match status" value="3"/>
</dbReference>
<dbReference type="GO" id="GO:0005576">
    <property type="term" value="C:extracellular region"/>
    <property type="evidence" value="ECO:0007669"/>
    <property type="project" value="TreeGrafter"/>
</dbReference>
<evidence type="ECO:0000313" key="8">
    <source>
        <dbReference type="Proteomes" id="UP000631114"/>
    </source>
</evidence>
<evidence type="ECO:0000256" key="1">
    <source>
        <dbReference type="ARBA" id="ARBA00007447"/>
    </source>
</evidence>
<dbReference type="InterPro" id="IPR051708">
    <property type="entry name" value="Plant_Aspart_Prot_A1"/>
</dbReference>
<evidence type="ECO:0000313" key="7">
    <source>
        <dbReference type="EMBL" id="KAF9605409.1"/>
    </source>
</evidence>
<reference evidence="7 8" key="1">
    <citation type="submission" date="2020-10" db="EMBL/GenBank/DDBJ databases">
        <title>The Coptis chinensis genome and diversification of protoberbering-type alkaloids.</title>
        <authorList>
            <person name="Wang B."/>
            <person name="Shu S."/>
            <person name="Song C."/>
            <person name="Liu Y."/>
        </authorList>
    </citation>
    <scope>NUCLEOTIDE SEQUENCE [LARGE SCALE GENOMIC DNA]</scope>
    <source>
        <strain evidence="7">HL-2020</strain>
        <tissue evidence="7">Leaf</tissue>
    </source>
</reference>
<comment type="similarity">
    <text evidence="1">Belongs to the peptidase A1 family.</text>
</comment>
<evidence type="ECO:0000256" key="5">
    <source>
        <dbReference type="ARBA" id="ARBA00023180"/>
    </source>
</evidence>
<dbReference type="CDD" id="cd05476">
    <property type="entry name" value="pepsin_A_like_plant"/>
    <property type="match status" value="1"/>
</dbReference>
<dbReference type="InterPro" id="IPR032861">
    <property type="entry name" value="TAXi_N"/>
</dbReference>
<keyword evidence="5" id="KW-0325">Glycoprotein</keyword>
<dbReference type="PANTHER" id="PTHR47967">
    <property type="entry name" value="OS07G0603500 PROTEIN-RELATED"/>
    <property type="match status" value="1"/>
</dbReference>
<dbReference type="OrthoDB" id="1072226at2759"/>
<dbReference type="Pfam" id="PF14541">
    <property type="entry name" value="TAXi_C"/>
    <property type="match status" value="1"/>
</dbReference>
<feature type="domain" description="Peptidase A1" evidence="6">
    <location>
        <begin position="441"/>
        <end position="529"/>
    </location>
</feature>
<protein>
    <recommendedName>
        <fullName evidence="6">Peptidase A1 domain-containing protein</fullName>
    </recommendedName>
</protein>
<dbReference type="EMBL" id="JADFTS010000005">
    <property type="protein sequence ID" value="KAF9605409.1"/>
    <property type="molecule type" value="Genomic_DNA"/>
</dbReference>
<dbReference type="InterPro" id="IPR021109">
    <property type="entry name" value="Peptidase_aspartic_dom_sf"/>
</dbReference>
<dbReference type="GO" id="GO:0006508">
    <property type="term" value="P:proteolysis"/>
    <property type="evidence" value="ECO:0007669"/>
    <property type="project" value="UniProtKB-KW"/>
</dbReference>
<keyword evidence="2" id="KW-0645">Protease</keyword>
<keyword evidence="3" id="KW-0064">Aspartyl protease</keyword>
<dbReference type="AlphaFoldDB" id="A0A835LW44"/>
<proteinExistence type="inferred from homology"/>
<dbReference type="SUPFAM" id="SSF50630">
    <property type="entry name" value="Acid proteases"/>
    <property type="match status" value="2"/>
</dbReference>
<evidence type="ECO:0000259" key="6">
    <source>
        <dbReference type="PROSITE" id="PS51767"/>
    </source>
</evidence>
<dbReference type="Pfam" id="PF14543">
    <property type="entry name" value="TAXi_N"/>
    <property type="match status" value="1"/>
</dbReference>
<dbReference type="Proteomes" id="UP000631114">
    <property type="component" value="Unassembled WGS sequence"/>
</dbReference>